<evidence type="ECO:0000256" key="6">
    <source>
        <dbReference type="SAM" id="Phobius"/>
    </source>
</evidence>
<protein>
    <recommendedName>
        <fullName evidence="9">Polysaccharide biosynthesis protein</fullName>
    </recommendedName>
</protein>
<dbReference type="PANTHER" id="PTHR30250">
    <property type="entry name" value="PST FAMILY PREDICTED COLANIC ACID TRANSPORTER"/>
    <property type="match status" value="1"/>
</dbReference>
<feature type="transmembrane region" description="Helical" evidence="6">
    <location>
        <begin position="92"/>
        <end position="111"/>
    </location>
</feature>
<feature type="transmembrane region" description="Helical" evidence="6">
    <location>
        <begin position="123"/>
        <end position="143"/>
    </location>
</feature>
<feature type="non-terminal residue" evidence="7">
    <location>
        <position position="200"/>
    </location>
</feature>
<dbReference type="Proteomes" id="UP000283431">
    <property type="component" value="Unassembled WGS sequence"/>
</dbReference>
<dbReference type="GO" id="GO:0005886">
    <property type="term" value="C:plasma membrane"/>
    <property type="evidence" value="ECO:0007669"/>
    <property type="project" value="UniProtKB-SubCell"/>
</dbReference>
<dbReference type="InterPro" id="IPR050833">
    <property type="entry name" value="Poly_Biosynth_Transport"/>
</dbReference>
<dbReference type="AlphaFoldDB" id="A0A413PBM1"/>
<keyword evidence="3 6" id="KW-0812">Transmembrane</keyword>
<feature type="transmembrane region" description="Helical" evidence="6">
    <location>
        <begin position="164"/>
        <end position="186"/>
    </location>
</feature>
<feature type="transmembrane region" description="Helical" evidence="6">
    <location>
        <begin position="7"/>
        <end position="28"/>
    </location>
</feature>
<accession>A0A413PBM1</accession>
<organism evidence="7 8">
    <name type="scientific">Agathobacter rectalis</name>
    <dbReference type="NCBI Taxonomy" id="39491"/>
    <lineage>
        <taxon>Bacteria</taxon>
        <taxon>Bacillati</taxon>
        <taxon>Bacillota</taxon>
        <taxon>Clostridia</taxon>
        <taxon>Lachnospirales</taxon>
        <taxon>Lachnospiraceae</taxon>
        <taxon>Agathobacter</taxon>
    </lineage>
</organism>
<name>A0A413PBM1_9FIRM</name>
<proteinExistence type="predicted"/>
<evidence type="ECO:0000256" key="2">
    <source>
        <dbReference type="ARBA" id="ARBA00022475"/>
    </source>
</evidence>
<dbReference type="EMBL" id="QSEN01000073">
    <property type="protein sequence ID" value="RGZ71923.1"/>
    <property type="molecule type" value="Genomic_DNA"/>
</dbReference>
<evidence type="ECO:0008006" key="9">
    <source>
        <dbReference type="Google" id="ProtNLM"/>
    </source>
</evidence>
<evidence type="ECO:0000313" key="8">
    <source>
        <dbReference type="Proteomes" id="UP000283431"/>
    </source>
</evidence>
<comment type="subcellular location">
    <subcellularLocation>
        <location evidence="1">Cell membrane</location>
        <topology evidence="1">Multi-pass membrane protein</topology>
    </subcellularLocation>
</comment>
<gene>
    <name evidence="7" type="ORF">DW975_16360</name>
</gene>
<feature type="transmembrane region" description="Helical" evidence="6">
    <location>
        <begin position="48"/>
        <end position="71"/>
    </location>
</feature>
<reference evidence="7 8" key="1">
    <citation type="submission" date="2018-08" db="EMBL/GenBank/DDBJ databases">
        <title>A genome reference for cultivated species of the human gut microbiota.</title>
        <authorList>
            <person name="Zou Y."/>
            <person name="Xue W."/>
            <person name="Luo G."/>
        </authorList>
    </citation>
    <scope>NUCLEOTIDE SEQUENCE [LARGE SCALE GENOMIC DNA]</scope>
    <source>
        <strain evidence="7 8">AM48-7</strain>
    </source>
</reference>
<evidence type="ECO:0000256" key="1">
    <source>
        <dbReference type="ARBA" id="ARBA00004651"/>
    </source>
</evidence>
<evidence type="ECO:0000313" key="7">
    <source>
        <dbReference type="EMBL" id="RGZ71923.1"/>
    </source>
</evidence>
<sequence length="200" mass="22674">MEKRTKIVYVNSIVALGSQICQVLIGFITRKLFIDYLGVEYLGYNSVFANILQMLNLADLGIGVAITSYLYKPLSENNKKKITAIMYIYKKLYSIIGFIVLGVGLVVSFFLKTLIPDANCGIWYLRLLFYINLVGTVSTYFLAYKRTLLIADQKSYLTNIVDTVTYFVFSLIQLILLIIVPNYIIYLSIGIAKNIISNII</sequence>
<evidence type="ECO:0000256" key="4">
    <source>
        <dbReference type="ARBA" id="ARBA00022989"/>
    </source>
</evidence>
<evidence type="ECO:0000256" key="3">
    <source>
        <dbReference type="ARBA" id="ARBA00022692"/>
    </source>
</evidence>
<keyword evidence="4 6" id="KW-1133">Transmembrane helix</keyword>
<keyword evidence="2" id="KW-1003">Cell membrane</keyword>
<dbReference type="PANTHER" id="PTHR30250:SF11">
    <property type="entry name" value="O-ANTIGEN TRANSPORTER-RELATED"/>
    <property type="match status" value="1"/>
</dbReference>
<evidence type="ECO:0000256" key="5">
    <source>
        <dbReference type="ARBA" id="ARBA00023136"/>
    </source>
</evidence>
<keyword evidence="5 6" id="KW-0472">Membrane</keyword>
<comment type="caution">
    <text evidence="7">The sequence shown here is derived from an EMBL/GenBank/DDBJ whole genome shotgun (WGS) entry which is preliminary data.</text>
</comment>